<keyword evidence="1" id="KW-0812">Transmembrane</keyword>
<comment type="caution">
    <text evidence="2">The sequence shown here is derived from an EMBL/GenBank/DDBJ whole genome shotgun (WGS) entry which is preliminary data.</text>
</comment>
<keyword evidence="1" id="KW-0472">Membrane</keyword>
<feature type="transmembrane region" description="Helical" evidence="1">
    <location>
        <begin position="28"/>
        <end position="58"/>
    </location>
</feature>
<keyword evidence="3" id="KW-1185">Reference proteome</keyword>
<dbReference type="AlphaFoldDB" id="A0AAD3S4D0"/>
<proteinExistence type="predicted"/>
<dbReference type="Gene3D" id="3.40.50.1000">
    <property type="entry name" value="HAD superfamily/HAD-like"/>
    <property type="match status" value="1"/>
</dbReference>
<gene>
    <name evidence="2" type="ORF">Nepgr_006064</name>
</gene>
<dbReference type="Pfam" id="PF03767">
    <property type="entry name" value="Acid_phosphat_B"/>
    <property type="match status" value="1"/>
</dbReference>
<evidence type="ECO:0000313" key="2">
    <source>
        <dbReference type="EMBL" id="GMH04225.1"/>
    </source>
</evidence>
<evidence type="ECO:0008006" key="4">
    <source>
        <dbReference type="Google" id="ProtNLM"/>
    </source>
</evidence>
<dbReference type="PANTHER" id="PTHR31284">
    <property type="entry name" value="ACID PHOSPHATASE-LIKE PROTEIN"/>
    <property type="match status" value="1"/>
</dbReference>
<evidence type="ECO:0000256" key="1">
    <source>
        <dbReference type="SAM" id="Phobius"/>
    </source>
</evidence>
<dbReference type="InterPro" id="IPR023214">
    <property type="entry name" value="HAD_sf"/>
</dbReference>
<keyword evidence="1" id="KW-1133">Transmembrane helix</keyword>
<evidence type="ECO:0000313" key="3">
    <source>
        <dbReference type="Proteomes" id="UP001279734"/>
    </source>
</evidence>
<sequence length="292" mass="32934">MDRAYSLSSLSSRGGSGRGSTYQFESGFYVTSFTATIFIVGLATLGVLLITMLIALAVMLQSCQSENSGVIQGRKLHYNDAYCRILVLHAELNTLEADEYPSACKGFAIHYICEGQHLTDLNFSIWMAETYFKSVTLQDNELGAVLIDIDDMFPSSSHFSNLLMGSHGDCIEFEAVIHRRRMLILRLYNNLQATGWPLILFTRKDERHRNATTENLISAGYRGWSLLIMRSDDEIGIGNFEYFRRRTEALQKEGFHIASVVSSQMDALTGLHVKERVFKLPSLILHKIKAQQ</sequence>
<name>A0AAD3S4D0_NEPGR</name>
<dbReference type="EMBL" id="BSYO01000005">
    <property type="protein sequence ID" value="GMH04225.1"/>
    <property type="molecule type" value="Genomic_DNA"/>
</dbReference>
<accession>A0AAD3S4D0</accession>
<dbReference type="PANTHER" id="PTHR31284:SF22">
    <property type="entry name" value="ACID PHOSPHATASE"/>
    <property type="match status" value="1"/>
</dbReference>
<dbReference type="InterPro" id="IPR005519">
    <property type="entry name" value="Acid_phosphat_B-like"/>
</dbReference>
<reference evidence="2" key="1">
    <citation type="submission" date="2023-05" db="EMBL/GenBank/DDBJ databases">
        <title>Nepenthes gracilis genome sequencing.</title>
        <authorList>
            <person name="Fukushima K."/>
        </authorList>
    </citation>
    <scope>NUCLEOTIDE SEQUENCE</scope>
    <source>
        <strain evidence="2">SING2019-196</strain>
    </source>
</reference>
<protein>
    <recommendedName>
        <fullName evidence="4">Acid phosphatase</fullName>
    </recommendedName>
</protein>
<organism evidence="2 3">
    <name type="scientific">Nepenthes gracilis</name>
    <name type="common">Slender pitcher plant</name>
    <dbReference type="NCBI Taxonomy" id="150966"/>
    <lineage>
        <taxon>Eukaryota</taxon>
        <taxon>Viridiplantae</taxon>
        <taxon>Streptophyta</taxon>
        <taxon>Embryophyta</taxon>
        <taxon>Tracheophyta</taxon>
        <taxon>Spermatophyta</taxon>
        <taxon>Magnoliopsida</taxon>
        <taxon>eudicotyledons</taxon>
        <taxon>Gunneridae</taxon>
        <taxon>Pentapetalae</taxon>
        <taxon>Caryophyllales</taxon>
        <taxon>Nepenthaceae</taxon>
        <taxon>Nepenthes</taxon>
    </lineage>
</organism>
<dbReference type="Proteomes" id="UP001279734">
    <property type="component" value="Unassembled WGS sequence"/>
</dbReference>